<keyword evidence="14" id="KW-1185">Reference proteome</keyword>
<dbReference type="EMBL" id="WTYJ01000004">
    <property type="protein sequence ID" value="MXP00724.1"/>
    <property type="molecule type" value="Genomic_DNA"/>
</dbReference>
<evidence type="ECO:0000313" key="14">
    <source>
        <dbReference type="Proteomes" id="UP000469430"/>
    </source>
</evidence>
<dbReference type="Gene3D" id="2.170.130.10">
    <property type="entry name" value="TonB-dependent receptor, plug domain"/>
    <property type="match status" value="1"/>
</dbReference>
<evidence type="ECO:0000256" key="5">
    <source>
        <dbReference type="ARBA" id="ARBA00023077"/>
    </source>
</evidence>
<dbReference type="PANTHER" id="PTHR47234">
    <property type="match status" value="1"/>
</dbReference>
<evidence type="ECO:0000256" key="3">
    <source>
        <dbReference type="ARBA" id="ARBA00022452"/>
    </source>
</evidence>
<evidence type="ECO:0000256" key="1">
    <source>
        <dbReference type="ARBA" id="ARBA00004571"/>
    </source>
</evidence>
<keyword evidence="2 8" id="KW-0813">Transport</keyword>
<protein>
    <submittedName>
        <fullName evidence="13">TonB-dependent receptor</fullName>
    </submittedName>
</protein>
<evidence type="ECO:0000256" key="9">
    <source>
        <dbReference type="RuleBase" id="RU003357"/>
    </source>
</evidence>
<feature type="compositionally biased region" description="Low complexity" evidence="10">
    <location>
        <begin position="9"/>
        <end position="43"/>
    </location>
</feature>
<dbReference type="InterPro" id="IPR036942">
    <property type="entry name" value="Beta-barrel_TonB_sf"/>
</dbReference>
<dbReference type="PROSITE" id="PS52016">
    <property type="entry name" value="TONB_DEPENDENT_REC_3"/>
    <property type="match status" value="1"/>
</dbReference>
<evidence type="ECO:0000256" key="2">
    <source>
        <dbReference type="ARBA" id="ARBA00022448"/>
    </source>
</evidence>
<feature type="domain" description="TonB-dependent receptor-like beta-barrel" evidence="11">
    <location>
        <begin position="420"/>
        <end position="924"/>
    </location>
</feature>
<dbReference type="PANTHER" id="PTHR47234:SF2">
    <property type="entry name" value="TONB-DEPENDENT RECEPTOR"/>
    <property type="match status" value="1"/>
</dbReference>
<dbReference type="RefSeq" id="WP_161392441.1">
    <property type="nucleotide sequence ID" value="NZ_WTYJ01000004.1"/>
</dbReference>
<comment type="subcellular location">
    <subcellularLocation>
        <location evidence="1 8">Cell outer membrane</location>
        <topology evidence="1 8">Multi-pass membrane protein</topology>
    </subcellularLocation>
</comment>
<dbReference type="InterPro" id="IPR039426">
    <property type="entry name" value="TonB-dep_rcpt-like"/>
</dbReference>
<evidence type="ECO:0000313" key="13">
    <source>
        <dbReference type="EMBL" id="MXP00724.1"/>
    </source>
</evidence>
<dbReference type="InterPro" id="IPR000531">
    <property type="entry name" value="Beta-barrel_TonB"/>
</dbReference>
<dbReference type="Pfam" id="PF00593">
    <property type="entry name" value="TonB_dep_Rec_b-barrel"/>
    <property type="match status" value="1"/>
</dbReference>
<name>A0A6I4U264_9SPHN</name>
<dbReference type="AlphaFoldDB" id="A0A6I4U264"/>
<dbReference type="Gene3D" id="2.40.170.20">
    <property type="entry name" value="TonB-dependent receptor, beta-barrel domain"/>
    <property type="match status" value="1"/>
</dbReference>
<feature type="region of interest" description="Disordered" evidence="10">
    <location>
        <begin position="1"/>
        <end position="48"/>
    </location>
</feature>
<dbReference type="SUPFAM" id="SSF56935">
    <property type="entry name" value="Porins"/>
    <property type="match status" value="1"/>
</dbReference>
<evidence type="ECO:0000256" key="8">
    <source>
        <dbReference type="PROSITE-ProRule" id="PRU01360"/>
    </source>
</evidence>
<comment type="similarity">
    <text evidence="8 9">Belongs to the TonB-dependent receptor family.</text>
</comment>
<dbReference type="Pfam" id="PF07715">
    <property type="entry name" value="Plug"/>
    <property type="match status" value="1"/>
</dbReference>
<evidence type="ECO:0000259" key="12">
    <source>
        <dbReference type="Pfam" id="PF07715"/>
    </source>
</evidence>
<accession>A0A6I4U264</accession>
<dbReference type="Proteomes" id="UP000469430">
    <property type="component" value="Unassembled WGS sequence"/>
</dbReference>
<evidence type="ECO:0000256" key="4">
    <source>
        <dbReference type="ARBA" id="ARBA00022692"/>
    </source>
</evidence>
<evidence type="ECO:0000256" key="10">
    <source>
        <dbReference type="SAM" id="MobiDB-lite"/>
    </source>
</evidence>
<sequence length="962" mass="101352">MAAVLMASPAQAEDQAAQQAQPAQPVQPAQAAAEPQPAAEDAASGNDPIIVTGSRISGGFTAPTPVTVLSNDRVQALAITNVGDALSQLPSFRATSSPATQATLGGNIGARILDLRGLGSVRTLVLVDGRRFVPSTSQGTVDINLIPSALVEQTQVVTGGASAAYGSDAVAGVVNFILDRDLTGLKAEAVYGISEQGDDESVFASLAGGARIGSGLHVTVAGEYEKSYGMGDCYTRDWCATQTLILQNPAFGTNGLPANLIVPGVNTATVAPGGLINRSYNAAGQAIGTNATDPLRGTTFTADGTPRDFDYGTLVGPLFMLGGEGNGRNSFISPFRLKVPVERYSIYGNATLDITPGLRAKLDVSYGRVQGEVVGNVLRDFNGSLLGQIKADNAFLPDDVAAAMADNGVASFILGKADFDLGPARAKSSTETYRVVAALEGDISSSWSWDLSYQYGRTNFRQDTYNSIILANLRKATDSVLVGGNAVCRVNADASTTNDDPNCVAYNPFGEGQFSAGAAGYIAGDGFQTTRYDQHVVAANLQGDLINLPAGPVKLAIGGEYRSDKIVGETDAISAQNQFWSLNGTALAGSVNVKEAYAELAVPVFRDSALGYALDLNGAIRRTDYSTSGAVTTWKAGAVYEPFDGVRLRITRSRDIRAPNLAELVGPLVKSAIGLTDPRNGEQANPTIYTGSNPNLRPEKADSWTIGAAITPRSGGAVGRMRLSVDYYAIEVSDAIGVLGAQTLANRCQEGVSEFCDLITRDSVTGSILEIRDVMVNSNELRTSGFDIEYQYRQPLGGAGRLDLSLLANFVNTLTLVDPAGETNRAGQNGVRTGTVPGVPDYVLDGMLSWTLDDLKLTAQGRYIPEGIFWTNFVGPDSTWYDVTSLQSVSNNHVPDRFYLNLSAQYTLRLGDDREFQLFGAINNALDKDPPIMPGAGGGTNQILYDPVGRSFKIGIRARLGG</sequence>
<keyword evidence="4 8" id="KW-0812">Transmembrane</keyword>
<dbReference type="InterPro" id="IPR012910">
    <property type="entry name" value="Plug_dom"/>
</dbReference>
<keyword evidence="6 8" id="KW-0472">Membrane</keyword>
<feature type="domain" description="TonB-dependent receptor plug" evidence="12">
    <location>
        <begin position="62"/>
        <end position="173"/>
    </location>
</feature>
<evidence type="ECO:0000259" key="11">
    <source>
        <dbReference type="Pfam" id="PF00593"/>
    </source>
</evidence>
<keyword evidence="13" id="KW-0675">Receptor</keyword>
<keyword evidence="7 8" id="KW-0998">Cell outer membrane</keyword>
<keyword evidence="3 8" id="KW-1134">Transmembrane beta strand</keyword>
<gene>
    <name evidence="13" type="ORF">GRI97_17170</name>
</gene>
<dbReference type="InterPro" id="IPR037066">
    <property type="entry name" value="Plug_dom_sf"/>
</dbReference>
<evidence type="ECO:0000256" key="7">
    <source>
        <dbReference type="ARBA" id="ARBA00023237"/>
    </source>
</evidence>
<dbReference type="OrthoDB" id="7614575at2"/>
<reference evidence="13 14" key="1">
    <citation type="submission" date="2019-12" db="EMBL/GenBank/DDBJ databases">
        <title>Genomic-based taxomic classification of the family Erythrobacteraceae.</title>
        <authorList>
            <person name="Xu L."/>
        </authorList>
    </citation>
    <scope>NUCLEOTIDE SEQUENCE [LARGE SCALE GENOMIC DNA]</scope>
    <source>
        <strain evidence="13 14">S36</strain>
    </source>
</reference>
<proteinExistence type="inferred from homology"/>
<organism evidence="13 14">
    <name type="scientific">Croceibacterium xixiisoli</name>
    <dbReference type="NCBI Taxonomy" id="1476466"/>
    <lineage>
        <taxon>Bacteria</taxon>
        <taxon>Pseudomonadati</taxon>
        <taxon>Pseudomonadota</taxon>
        <taxon>Alphaproteobacteria</taxon>
        <taxon>Sphingomonadales</taxon>
        <taxon>Erythrobacteraceae</taxon>
        <taxon>Croceibacterium</taxon>
    </lineage>
</organism>
<keyword evidence="5 9" id="KW-0798">TonB box</keyword>
<evidence type="ECO:0000256" key="6">
    <source>
        <dbReference type="ARBA" id="ARBA00023136"/>
    </source>
</evidence>
<comment type="caution">
    <text evidence="13">The sequence shown here is derived from an EMBL/GenBank/DDBJ whole genome shotgun (WGS) entry which is preliminary data.</text>
</comment>
<dbReference type="GO" id="GO:0009279">
    <property type="term" value="C:cell outer membrane"/>
    <property type="evidence" value="ECO:0007669"/>
    <property type="project" value="UniProtKB-SubCell"/>
</dbReference>